<sequence length="101" mass="11234">MTILDHSLLFAATLYLCTADICCSLLLGLSLFCQRNISKTCGFVNRCFSVRSFFSLLNTAEESLLLECSLAANSFGGIPPPLLLSWCVIKQRLRRISVQKK</sequence>
<keyword evidence="1" id="KW-0472">Membrane</keyword>
<dbReference type="Proteomes" id="UP001054945">
    <property type="component" value="Unassembled WGS sequence"/>
</dbReference>
<feature type="transmembrane region" description="Helical" evidence="1">
    <location>
        <begin position="12"/>
        <end position="33"/>
    </location>
</feature>
<organism evidence="2 3">
    <name type="scientific">Caerostris extrusa</name>
    <name type="common">Bark spider</name>
    <name type="synonym">Caerostris bankana</name>
    <dbReference type="NCBI Taxonomy" id="172846"/>
    <lineage>
        <taxon>Eukaryota</taxon>
        <taxon>Metazoa</taxon>
        <taxon>Ecdysozoa</taxon>
        <taxon>Arthropoda</taxon>
        <taxon>Chelicerata</taxon>
        <taxon>Arachnida</taxon>
        <taxon>Araneae</taxon>
        <taxon>Araneomorphae</taxon>
        <taxon>Entelegynae</taxon>
        <taxon>Araneoidea</taxon>
        <taxon>Araneidae</taxon>
        <taxon>Caerostris</taxon>
    </lineage>
</organism>
<protein>
    <recommendedName>
        <fullName evidence="4">Secreted protein</fullName>
    </recommendedName>
</protein>
<keyword evidence="1" id="KW-1133">Transmembrane helix</keyword>
<accession>A0AAV4QVQ9</accession>
<evidence type="ECO:0000313" key="2">
    <source>
        <dbReference type="EMBL" id="GIY12369.1"/>
    </source>
</evidence>
<evidence type="ECO:0000313" key="3">
    <source>
        <dbReference type="Proteomes" id="UP001054945"/>
    </source>
</evidence>
<keyword evidence="3" id="KW-1185">Reference proteome</keyword>
<proteinExistence type="predicted"/>
<gene>
    <name evidence="2" type="ORF">CEXT_27181</name>
</gene>
<dbReference type="EMBL" id="BPLR01006778">
    <property type="protein sequence ID" value="GIY12369.1"/>
    <property type="molecule type" value="Genomic_DNA"/>
</dbReference>
<name>A0AAV4QVQ9_CAEEX</name>
<evidence type="ECO:0000256" key="1">
    <source>
        <dbReference type="SAM" id="Phobius"/>
    </source>
</evidence>
<reference evidence="2 3" key="1">
    <citation type="submission" date="2021-06" db="EMBL/GenBank/DDBJ databases">
        <title>Caerostris extrusa draft genome.</title>
        <authorList>
            <person name="Kono N."/>
            <person name="Arakawa K."/>
        </authorList>
    </citation>
    <scope>NUCLEOTIDE SEQUENCE [LARGE SCALE GENOMIC DNA]</scope>
</reference>
<keyword evidence="1" id="KW-0812">Transmembrane</keyword>
<comment type="caution">
    <text evidence="2">The sequence shown here is derived from an EMBL/GenBank/DDBJ whole genome shotgun (WGS) entry which is preliminary data.</text>
</comment>
<dbReference type="AlphaFoldDB" id="A0AAV4QVQ9"/>
<evidence type="ECO:0008006" key="4">
    <source>
        <dbReference type="Google" id="ProtNLM"/>
    </source>
</evidence>